<dbReference type="AlphaFoldDB" id="A0A9D1WGB8"/>
<dbReference type="Pfam" id="PF12282">
    <property type="entry name" value="GAF_PdtaS"/>
    <property type="match status" value="1"/>
</dbReference>
<reference evidence="10" key="1">
    <citation type="journal article" date="2021" name="PeerJ">
        <title>Extensive microbial diversity within the chicken gut microbiome revealed by metagenomics and culture.</title>
        <authorList>
            <person name="Gilroy R."/>
            <person name="Ravi A."/>
            <person name="Getino M."/>
            <person name="Pursley I."/>
            <person name="Horton D.L."/>
            <person name="Alikhan N.F."/>
            <person name="Baker D."/>
            <person name="Gharbi K."/>
            <person name="Hall N."/>
            <person name="Watson M."/>
            <person name="Adriaenssens E.M."/>
            <person name="Foster-Nyarko E."/>
            <person name="Jarju S."/>
            <person name="Secka A."/>
            <person name="Antonio M."/>
            <person name="Oren A."/>
            <person name="Chaudhuri R.R."/>
            <person name="La Ragione R."/>
            <person name="Hildebrand F."/>
            <person name="Pallen M.J."/>
        </authorList>
    </citation>
    <scope>NUCLEOTIDE SEQUENCE</scope>
    <source>
        <strain evidence="10">ChiSjej1B19-8411</strain>
    </source>
</reference>
<keyword evidence="3" id="KW-0597">Phosphoprotein</keyword>
<evidence type="ECO:0000256" key="7">
    <source>
        <dbReference type="ARBA" id="ARBA00022840"/>
    </source>
</evidence>
<dbReference type="InterPro" id="IPR038424">
    <property type="entry name" value="H_kinase_PdtaS_GAF_sf"/>
</dbReference>
<dbReference type="InterPro" id="IPR022066">
    <property type="entry name" value="PdtaS_GAF"/>
</dbReference>
<comment type="catalytic activity">
    <reaction evidence="1">
        <text>ATP + protein L-histidine = ADP + protein N-phospho-L-histidine.</text>
        <dbReference type="EC" id="2.7.13.3"/>
    </reaction>
</comment>
<evidence type="ECO:0000313" key="10">
    <source>
        <dbReference type="EMBL" id="HIX58444.1"/>
    </source>
</evidence>
<dbReference type="SMART" id="SM00387">
    <property type="entry name" value="HATPase_c"/>
    <property type="match status" value="1"/>
</dbReference>
<evidence type="ECO:0000256" key="6">
    <source>
        <dbReference type="ARBA" id="ARBA00022777"/>
    </source>
</evidence>
<dbReference type="InterPro" id="IPR011495">
    <property type="entry name" value="Sig_transdc_His_kin_sub2_dim/P"/>
</dbReference>
<organism evidence="10 11">
    <name type="scientific">Candidatus Blautia gallistercoris</name>
    <dbReference type="NCBI Taxonomy" id="2838490"/>
    <lineage>
        <taxon>Bacteria</taxon>
        <taxon>Bacillati</taxon>
        <taxon>Bacillota</taxon>
        <taxon>Clostridia</taxon>
        <taxon>Lachnospirales</taxon>
        <taxon>Lachnospiraceae</taxon>
        <taxon>Blautia</taxon>
    </lineage>
</organism>
<name>A0A9D1WGB8_9FIRM</name>
<dbReference type="PANTHER" id="PTHR41523">
    <property type="entry name" value="TWO-COMPONENT SYSTEM SENSOR PROTEIN"/>
    <property type="match status" value="1"/>
</dbReference>
<keyword evidence="7" id="KW-0067">ATP-binding</keyword>
<dbReference type="Gene3D" id="3.30.450.280">
    <property type="entry name" value="GAF domain"/>
    <property type="match status" value="1"/>
</dbReference>
<keyword evidence="4" id="KW-0808">Transferase</keyword>
<dbReference type="Pfam" id="PF02518">
    <property type="entry name" value="HATPase_c"/>
    <property type="match status" value="1"/>
</dbReference>
<evidence type="ECO:0000256" key="2">
    <source>
        <dbReference type="ARBA" id="ARBA00012438"/>
    </source>
</evidence>
<dbReference type="PANTHER" id="PTHR41523:SF8">
    <property type="entry name" value="ETHYLENE RESPONSE SENSOR PROTEIN"/>
    <property type="match status" value="1"/>
</dbReference>
<dbReference type="InterPro" id="IPR011102">
    <property type="entry name" value="Sig_transdc_His_kinase_HWE"/>
</dbReference>
<dbReference type="InterPro" id="IPR036890">
    <property type="entry name" value="HATPase_C_sf"/>
</dbReference>
<comment type="caution">
    <text evidence="10">The sequence shown here is derived from an EMBL/GenBank/DDBJ whole genome shotgun (WGS) entry which is preliminary data.</text>
</comment>
<dbReference type="InterPro" id="IPR005467">
    <property type="entry name" value="His_kinase_dom"/>
</dbReference>
<keyword evidence="6 10" id="KW-0418">Kinase</keyword>
<reference evidence="10" key="2">
    <citation type="submission" date="2021-04" db="EMBL/GenBank/DDBJ databases">
        <authorList>
            <person name="Gilroy R."/>
        </authorList>
    </citation>
    <scope>NUCLEOTIDE SEQUENCE</scope>
    <source>
        <strain evidence="10">ChiSjej1B19-8411</strain>
    </source>
</reference>
<evidence type="ECO:0000313" key="11">
    <source>
        <dbReference type="Proteomes" id="UP000886817"/>
    </source>
</evidence>
<keyword evidence="5" id="KW-0547">Nucleotide-binding</keyword>
<dbReference type="Proteomes" id="UP000886817">
    <property type="component" value="Unassembled WGS sequence"/>
</dbReference>
<dbReference type="EC" id="2.7.13.3" evidence="2"/>
<evidence type="ECO:0000256" key="3">
    <source>
        <dbReference type="ARBA" id="ARBA00022553"/>
    </source>
</evidence>
<dbReference type="PROSITE" id="PS50109">
    <property type="entry name" value="HIS_KIN"/>
    <property type="match status" value="1"/>
</dbReference>
<dbReference type="InterPro" id="IPR003594">
    <property type="entry name" value="HATPase_dom"/>
</dbReference>
<evidence type="ECO:0000256" key="1">
    <source>
        <dbReference type="ARBA" id="ARBA00000085"/>
    </source>
</evidence>
<proteinExistence type="predicted"/>
<evidence type="ECO:0000256" key="4">
    <source>
        <dbReference type="ARBA" id="ARBA00022679"/>
    </source>
</evidence>
<dbReference type="Gene3D" id="3.30.565.10">
    <property type="entry name" value="Histidine kinase-like ATPase, C-terminal domain"/>
    <property type="match status" value="1"/>
</dbReference>
<dbReference type="SMART" id="SM00911">
    <property type="entry name" value="HWE_HK"/>
    <property type="match status" value="1"/>
</dbReference>
<evidence type="ECO:0000256" key="8">
    <source>
        <dbReference type="ARBA" id="ARBA00023012"/>
    </source>
</evidence>
<dbReference type="Gene3D" id="3.30.450.20">
    <property type="entry name" value="PAS domain"/>
    <property type="match status" value="1"/>
</dbReference>
<dbReference type="GO" id="GO:0005524">
    <property type="term" value="F:ATP binding"/>
    <property type="evidence" value="ECO:0007669"/>
    <property type="project" value="UniProtKB-KW"/>
</dbReference>
<sequence>MEDIIRQLCLEYTDLSDEEIQVIQMMALTLQPLANLEAADIFVDCPCQDGDAIVVAEAKPEESPSSYKNSVVGMLAKAENEPAVARTFKLGIATRYMKARTQEDNYTIQSVEPIKYNSRVIGVLIREQRITEKSEDETEDRYEAVATPIRHMLNEHDWLTESIDEGLILVDVNGIVSFRNMYAKELYQRLGYVDDILGQKYRNICLNHTDGQNWLEESISEVQIGKHYVRMRQIRLEKGDIRLAVIVRDVTWMREQEKSLVLKSVAIKELHHRVKNNLQTIASLLRLQARRTENEETRKLLHESLNRILSISAAHQLLAQSGMDEVNLKDVLRTVKNNAVQPYLRSTLKMEIELEGDNLTVESDVATSVAMVVNELLQNSMEHAFAGRENGTIRISLRKGKIYSVIIVQDDGVGFNPKKIPPGSLGLNIAETMVRDKLHGSLKIRSGDSGTKASFDFMNKLTDIVSLSRK</sequence>
<dbReference type="GO" id="GO:0004673">
    <property type="term" value="F:protein histidine kinase activity"/>
    <property type="evidence" value="ECO:0007669"/>
    <property type="project" value="UniProtKB-EC"/>
</dbReference>
<gene>
    <name evidence="10" type="ORF">IAA45_01835</name>
</gene>
<keyword evidence="8" id="KW-0902">Two-component regulatory system</keyword>
<dbReference type="EMBL" id="DXEX01000048">
    <property type="protein sequence ID" value="HIX58444.1"/>
    <property type="molecule type" value="Genomic_DNA"/>
</dbReference>
<dbReference type="GO" id="GO:0000160">
    <property type="term" value="P:phosphorelay signal transduction system"/>
    <property type="evidence" value="ECO:0007669"/>
    <property type="project" value="UniProtKB-KW"/>
</dbReference>
<accession>A0A9D1WGB8</accession>
<protein>
    <recommendedName>
        <fullName evidence="2">histidine kinase</fullName>
        <ecNumber evidence="2">2.7.13.3</ecNumber>
    </recommendedName>
</protein>
<dbReference type="SUPFAM" id="SSF55874">
    <property type="entry name" value="ATPase domain of HSP90 chaperone/DNA topoisomerase II/histidine kinase"/>
    <property type="match status" value="1"/>
</dbReference>
<evidence type="ECO:0000259" key="9">
    <source>
        <dbReference type="PROSITE" id="PS50109"/>
    </source>
</evidence>
<evidence type="ECO:0000256" key="5">
    <source>
        <dbReference type="ARBA" id="ARBA00022741"/>
    </source>
</evidence>
<feature type="domain" description="Histidine kinase" evidence="9">
    <location>
        <begin position="269"/>
        <end position="461"/>
    </location>
</feature>
<dbReference type="Pfam" id="PF07568">
    <property type="entry name" value="HisKA_2"/>
    <property type="match status" value="1"/>
</dbReference>